<feature type="compositionally biased region" description="Basic and acidic residues" evidence="1">
    <location>
        <begin position="199"/>
        <end position="210"/>
    </location>
</feature>
<sequence length="222" mass="24496">MDTDVLISRLESGFTQPEIKKIRSNIKGQGKSKTSIKTVDQAIHEAGASAQPKESKFKAVKEETKSRKRTSGSSSETTSKKTKTTIIIADDEEEPEIPLRRKKTTTSVGTHATEEINQAGGSQVENKKDRKRKDKKISRHTEGSEDKSESKKEKKHKKKMSKSSDDKTVPTPSIQPHAGTETKEKEDVPPGTVLPESQQEAKEPPIDDSHQQGPTLNLESAN</sequence>
<evidence type="ECO:0000256" key="1">
    <source>
        <dbReference type="SAM" id="MobiDB-lite"/>
    </source>
</evidence>
<organism evidence="2 3">
    <name type="scientific">Trifolium medium</name>
    <dbReference type="NCBI Taxonomy" id="97028"/>
    <lineage>
        <taxon>Eukaryota</taxon>
        <taxon>Viridiplantae</taxon>
        <taxon>Streptophyta</taxon>
        <taxon>Embryophyta</taxon>
        <taxon>Tracheophyta</taxon>
        <taxon>Spermatophyta</taxon>
        <taxon>Magnoliopsida</taxon>
        <taxon>eudicotyledons</taxon>
        <taxon>Gunneridae</taxon>
        <taxon>Pentapetalae</taxon>
        <taxon>rosids</taxon>
        <taxon>fabids</taxon>
        <taxon>Fabales</taxon>
        <taxon>Fabaceae</taxon>
        <taxon>Papilionoideae</taxon>
        <taxon>50 kb inversion clade</taxon>
        <taxon>NPAAA clade</taxon>
        <taxon>Hologalegina</taxon>
        <taxon>IRL clade</taxon>
        <taxon>Trifolieae</taxon>
        <taxon>Trifolium</taxon>
    </lineage>
</organism>
<feature type="compositionally biased region" description="Basic residues" evidence="1">
    <location>
        <begin position="129"/>
        <end position="138"/>
    </location>
</feature>
<feature type="region of interest" description="Disordered" evidence="1">
    <location>
        <begin position="44"/>
        <end position="222"/>
    </location>
</feature>
<feature type="compositionally biased region" description="Basic and acidic residues" evidence="1">
    <location>
        <begin position="53"/>
        <end position="65"/>
    </location>
</feature>
<dbReference type="Proteomes" id="UP000265520">
    <property type="component" value="Unassembled WGS sequence"/>
</dbReference>
<keyword evidence="3" id="KW-1185">Reference proteome</keyword>
<name>A0A392NNJ5_9FABA</name>
<feature type="compositionally biased region" description="Polar residues" evidence="1">
    <location>
        <begin position="211"/>
        <end position="222"/>
    </location>
</feature>
<dbReference type="AlphaFoldDB" id="A0A392NNJ5"/>
<feature type="compositionally biased region" description="Basic and acidic residues" evidence="1">
    <location>
        <begin position="139"/>
        <end position="152"/>
    </location>
</feature>
<proteinExistence type="predicted"/>
<evidence type="ECO:0000313" key="3">
    <source>
        <dbReference type="Proteomes" id="UP000265520"/>
    </source>
</evidence>
<comment type="caution">
    <text evidence="2">The sequence shown here is derived from an EMBL/GenBank/DDBJ whole genome shotgun (WGS) entry which is preliminary data.</text>
</comment>
<evidence type="ECO:0000313" key="2">
    <source>
        <dbReference type="EMBL" id="MCI01393.1"/>
    </source>
</evidence>
<reference evidence="2 3" key="1">
    <citation type="journal article" date="2018" name="Front. Plant Sci.">
        <title>Red Clover (Trifolium pratense) and Zigzag Clover (T. medium) - A Picture of Genomic Similarities and Differences.</title>
        <authorList>
            <person name="Dluhosova J."/>
            <person name="Istvanek J."/>
            <person name="Nedelnik J."/>
            <person name="Repkova J."/>
        </authorList>
    </citation>
    <scope>NUCLEOTIDE SEQUENCE [LARGE SCALE GENOMIC DNA]</scope>
    <source>
        <strain evidence="3">cv. 10/8</strain>
        <tissue evidence="2">Leaf</tissue>
    </source>
</reference>
<accession>A0A392NNJ5</accession>
<protein>
    <submittedName>
        <fullName evidence="2">Uncharacterized protein</fullName>
    </submittedName>
</protein>
<dbReference type="EMBL" id="LXQA010046039">
    <property type="protein sequence ID" value="MCI01393.1"/>
    <property type="molecule type" value="Genomic_DNA"/>
</dbReference>
<feature type="non-terminal residue" evidence="2">
    <location>
        <position position="222"/>
    </location>
</feature>
<feature type="compositionally biased region" description="Polar residues" evidence="1">
    <location>
        <begin position="105"/>
        <end position="124"/>
    </location>
</feature>